<name>A0A510USL3_9CELL</name>
<keyword evidence="3" id="KW-1185">Reference proteome</keyword>
<gene>
    <name evidence="2" type="ORF">CPE01_13650</name>
</gene>
<feature type="region of interest" description="Disordered" evidence="1">
    <location>
        <begin position="88"/>
        <end position="125"/>
    </location>
</feature>
<dbReference type="AlphaFoldDB" id="A0A510USL3"/>
<evidence type="ECO:0008006" key="4">
    <source>
        <dbReference type="Google" id="ProtNLM"/>
    </source>
</evidence>
<reference evidence="2 3" key="1">
    <citation type="submission" date="2019-07" db="EMBL/GenBank/DDBJ databases">
        <title>Whole genome shotgun sequence of Cellulomonas persica NBRC 101101.</title>
        <authorList>
            <person name="Hosoyama A."/>
            <person name="Uohara A."/>
            <person name="Ohji S."/>
            <person name="Ichikawa N."/>
        </authorList>
    </citation>
    <scope>NUCLEOTIDE SEQUENCE [LARGE SCALE GENOMIC DNA]</scope>
    <source>
        <strain evidence="2 3">NBRC 101101</strain>
    </source>
</reference>
<sequence length="459" mass="47428">MRVTGDGPVARAVAAHLEAVGYGHVVTQPSAPGAGDRVPHLLARVERLCADDTWHDVAFAFGDARTTIVGPRNRDTDAEVEAAALARLARQGASGRPTATSPGGTAHGTASSTTPGTTPAFAPVSAPVPAPAPAHDPLTVALVAAQLALAVLDSTGRLVEDGDPQRWPELLVTTDGIVSELRLHVALPRLSRDGRALDVDAWSASEPHDDHGDPAAIARLEPLWDTVLGLVGEPLPLDLPQLPAGLAAIVDDDGRTLGGVGATTAAARLDVALGALRVAADGPVGHLPGMLGLGTSAAAARVDAVARLVERSDLGWRPLWREVETLGADVRSLHVALTRHLGRPVTMSISASEVGLHRVDVRDPDGELLGRAVASGVGAAAHGALLRAVGLAQWQTSGAHLVTPDPVIDVLDTRSPTVRVQLDLWARSAVETGALLLVVPERADDWRTVGLHAVVASWS</sequence>
<dbReference type="OrthoDB" id="3417006at2"/>
<dbReference type="EMBL" id="BJUA01000005">
    <property type="protein sequence ID" value="GEK17632.1"/>
    <property type="molecule type" value="Genomic_DNA"/>
</dbReference>
<comment type="caution">
    <text evidence="2">The sequence shown here is derived from an EMBL/GenBank/DDBJ whole genome shotgun (WGS) entry which is preliminary data.</text>
</comment>
<evidence type="ECO:0000313" key="2">
    <source>
        <dbReference type="EMBL" id="GEK17632.1"/>
    </source>
</evidence>
<feature type="compositionally biased region" description="Low complexity" evidence="1">
    <location>
        <begin position="97"/>
        <end position="125"/>
    </location>
</feature>
<dbReference type="Proteomes" id="UP000321386">
    <property type="component" value="Unassembled WGS sequence"/>
</dbReference>
<proteinExistence type="predicted"/>
<dbReference type="RefSeq" id="WP_146805897.1">
    <property type="nucleotide sequence ID" value="NZ_BJUA01000005.1"/>
</dbReference>
<evidence type="ECO:0000313" key="3">
    <source>
        <dbReference type="Proteomes" id="UP000321386"/>
    </source>
</evidence>
<accession>A0A510USL3</accession>
<protein>
    <recommendedName>
        <fullName evidence="4">YcaO domain-containing protein</fullName>
    </recommendedName>
</protein>
<evidence type="ECO:0000256" key="1">
    <source>
        <dbReference type="SAM" id="MobiDB-lite"/>
    </source>
</evidence>
<organism evidence="2 3">
    <name type="scientific">Cellulomonas persica</name>
    <dbReference type="NCBI Taxonomy" id="76861"/>
    <lineage>
        <taxon>Bacteria</taxon>
        <taxon>Bacillati</taxon>
        <taxon>Actinomycetota</taxon>
        <taxon>Actinomycetes</taxon>
        <taxon>Micrococcales</taxon>
        <taxon>Cellulomonadaceae</taxon>
        <taxon>Cellulomonas</taxon>
    </lineage>
</organism>